<proteinExistence type="predicted"/>
<dbReference type="GO" id="GO:0005634">
    <property type="term" value="C:nucleus"/>
    <property type="evidence" value="ECO:0007669"/>
    <property type="project" value="TreeGrafter"/>
</dbReference>
<dbReference type="GO" id="GO:0045944">
    <property type="term" value="P:positive regulation of transcription by RNA polymerase II"/>
    <property type="evidence" value="ECO:0007669"/>
    <property type="project" value="TreeGrafter"/>
</dbReference>
<organism evidence="2 3">
    <name type="scientific">Rhamnella rubrinervis</name>
    <dbReference type="NCBI Taxonomy" id="2594499"/>
    <lineage>
        <taxon>Eukaryota</taxon>
        <taxon>Viridiplantae</taxon>
        <taxon>Streptophyta</taxon>
        <taxon>Embryophyta</taxon>
        <taxon>Tracheophyta</taxon>
        <taxon>Spermatophyta</taxon>
        <taxon>Magnoliopsida</taxon>
        <taxon>eudicotyledons</taxon>
        <taxon>Gunneridae</taxon>
        <taxon>Pentapetalae</taxon>
        <taxon>rosids</taxon>
        <taxon>fabids</taxon>
        <taxon>Rosales</taxon>
        <taxon>Rhamnaceae</taxon>
        <taxon>rhamnoid group</taxon>
        <taxon>Rhamneae</taxon>
        <taxon>Rhamnella</taxon>
    </lineage>
</organism>
<dbReference type="AlphaFoldDB" id="A0A8K0E2V9"/>
<dbReference type="PANTHER" id="PTHR47025">
    <property type="entry name" value="AUTOIMMUNE REGULATOR"/>
    <property type="match status" value="1"/>
</dbReference>
<sequence>MLWIHGFNKARGASVLYALTITKFLLDNLRAFIWAIIERESGRLSFDSECLKLLTIPTGTWYCKNCQNLYEKEKFVERNANAVATGRVPGIDSIEQITNCCIHINLLILVDVHSAVVMISINLVLVPRLFFTVISFAKIGNLRRTGASRLSFEFYQDGADDEGSVCFELEGT</sequence>
<dbReference type="GO" id="GO:0000977">
    <property type="term" value="F:RNA polymerase II transcription regulatory region sequence-specific DNA binding"/>
    <property type="evidence" value="ECO:0007669"/>
    <property type="project" value="TreeGrafter"/>
</dbReference>
<reference evidence="2" key="1">
    <citation type="submission" date="2020-03" db="EMBL/GenBank/DDBJ databases">
        <title>A high-quality chromosome-level genome assembly of a woody plant with both climbing and erect habits, Rhamnella rubrinervis.</title>
        <authorList>
            <person name="Lu Z."/>
            <person name="Yang Y."/>
            <person name="Zhu X."/>
            <person name="Sun Y."/>
        </authorList>
    </citation>
    <scope>NUCLEOTIDE SEQUENCE</scope>
    <source>
        <strain evidence="2">BYM</strain>
        <tissue evidence="2">Leaf</tissue>
    </source>
</reference>
<evidence type="ECO:0000313" key="2">
    <source>
        <dbReference type="EMBL" id="KAF3441261.1"/>
    </source>
</evidence>
<evidence type="ECO:0000256" key="1">
    <source>
        <dbReference type="SAM" id="Phobius"/>
    </source>
</evidence>
<protein>
    <submittedName>
        <fullName evidence="2">Uncharacterized protein</fullName>
    </submittedName>
</protein>
<dbReference type="Proteomes" id="UP000796880">
    <property type="component" value="Unassembled WGS sequence"/>
</dbReference>
<comment type="caution">
    <text evidence="2">The sequence shown here is derived from an EMBL/GenBank/DDBJ whole genome shotgun (WGS) entry which is preliminary data.</text>
</comment>
<dbReference type="PANTHER" id="PTHR47025:SF2">
    <property type="entry name" value="AUTOIMMUNE REGULATOR"/>
    <property type="match status" value="1"/>
</dbReference>
<feature type="transmembrane region" description="Helical" evidence="1">
    <location>
        <begin position="115"/>
        <end position="137"/>
    </location>
</feature>
<keyword evidence="1" id="KW-1133">Transmembrane helix</keyword>
<evidence type="ECO:0000313" key="3">
    <source>
        <dbReference type="Proteomes" id="UP000796880"/>
    </source>
</evidence>
<gene>
    <name evidence="2" type="ORF">FNV43_RR15174</name>
</gene>
<accession>A0A8K0E2V9</accession>
<dbReference type="EMBL" id="VOIH02000007">
    <property type="protein sequence ID" value="KAF3441261.1"/>
    <property type="molecule type" value="Genomic_DNA"/>
</dbReference>
<dbReference type="OrthoDB" id="1746523at2759"/>
<keyword evidence="1" id="KW-0812">Transmembrane</keyword>
<dbReference type="GO" id="GO:0042393">
    <property type="term" value="F:histone binding"/>
    <property type="evidence" value="ECO:0007669"/>
    <property type="project" value="TreeGrafter"/>
</dbReference>
<keyword evidence="1" id="KW-0472">Membrane</keyword>
<dbReference type="GO" id="GO:0003682">
    <property type="term" value="F:chromatin binding"/>
    <property type="evidence" value="ECO:0007669"/>
    <property type="project" value="TreeGrafter"/>
</dbReference>
<keyword evidence="3" id="KW-1185">Reference proteome</keyword>
<name>A0A8K0E2V9_9ROSA</name>